<feature type="domain" description="Bacterial surface antigen (D15)" evidence="5">
    <location>
        <begin position="1026"/>
        <end position="1177"/>
    </location>
</feature>
<evidence type="ECO:0000313" key="7">
    <source>
        <dbReference type="Proteomes" id="UP000192796"/>
    </source>
</evidence>
<feature type="signal peptide" evidence="3">
    <location>
        <begin position="1"/>
        <end position="18"/>
    </location>
</feature>
<evidence type="ECO:0000256" key="3">
    <source>
        <dbReference type="SAM" id="SignalP"/>
    </source>
</evidence>
<keyword evidence="2" id="KW-0472">Membrane</keyword>
<dbReference type="EMBL" id="LVYD01000001">
    <property type="protein sequence ID" value="OQP66992.1"/>
    <property type="molecule type" value="Genomic_DNA"/>
</dbReference>
<comment type="subcellular location">
    <subcellularLocation>
        <location evidence="1">Membrane</location>
    </subcellularLocation>
</comment>
<name>A0A1V9G8T4_9BACT</name>
<dbReference type="Pfam" id="PF00149">
    <property type="entry name" value="Metallophos"/>
    <property type="match status" value="1"/>
</dbReference>
<dbReference type="GO" id="GO:0046819">
    <property type="term" value="P:protein secretion by the type V secretion system"/>
    <property type="evidence" value="ECO:0007669"/>
    <property type="project" value="TreeGrafter"/>
</dbReference>
<evidence type="ECO:0000256" key="2">
    <source>
        <dbReference type="ARBA" id="ARBA00023136"/>
    </source>
</evidence>
<protein>
    <submittedName>
        <fullName evidence="6">Metallophosphoesterase</fullName>
    </submittedName>
</protein>
<proteinExistence type="predicted"/>
<dbReference type="PANTHER" id="PTHR34597">
    <property type="entry name" value="SLR1661 PROTEIN"/>
    <property type="match status" value="1"/>
</dbReference>
<feature type="domain" description="Calcineurin-like phosphoesterase" evidence="4">
    <location>
        <begin position="27"/>
        <end position="135"/>
    </location>
</feature>
<keyword evidence="7" id="KW-1185">Reference proteome</keyword>
<dbReference type="GO" id="GO:0008320">
    <property type="term" value="F:protein transmembrane transporter activity"/>
    <property type="evidence" value="ECO:0007669"/>
    <property type="project" value="TreeGrafter"/>
</dbReference>
<dbReference type="InterPro" id="IPR004843">
    <property type="entry name" value="Calcineurin-like_PHP"/>
</dbReference>
<feature type="chain" id="PRO_5012573964" evidence="3">
    <location>
        <begin position="19"/>
        <end position="1218"/>
    </location>
</feature>
<dbReference type="PANTHER" id="PTHR34597:SF3">
    <property type="entry name" value="OUTER MEMBRANE TRANSPORTER CDIB"/>
    <property type="match status" value="1"/>
</dbReference>
<evidence type="ECO:0000256" key="1">
    <source>
        <dbReference type="ARBA" id="ARBA00004370"/>
    </source>
</evidence>
<comment type="caution">
    <text evidence="6">The sequence shown here is derived from an EMBL/GenBank/DDBJ whole genome shotgun (WGS) entry which is preliminary data.</text>
</comment>
<dbReference type="RefSeq" id="WP_081144692.1">
    <property type="nucleotide sequence ID" value="NZ_LVYD01000001.1"/>
</dbReference>
<dbReference type="SUPFAM" id="SSF56300">
    <property type="entry name" value="Metallo-dependent phosphatases"/>
    <property type="match status" value="1"/>
</dbReference>
<dbReference type="Proteomes" id="UP000192796">
    <property type="component" value="Unassembled WGS sequence"/>
</dbReference>
<dbReference type="GO" id="GO:0019867">
    <property type="term" value="C:outer membrane"/>
    <property type="evidence" value="ECO:0007669"/>
    <property type="project" value="InterPro"/>
</dbReference>
<reference evidence="6 7" key="1">
    <citation type="submission" date="2016-03" db="EMBL/GenBank/DDBJ databases">
        <title>Niastella vici sp. nov., isolated from farmland soil.</title>
        <authorList>
            <person name="Chen L."/>
            <person name="Wang D."/>
            <person name="Yang S."/>
            <person name="Wang G."/>
        </authorList>
    </citation>
    <scope>NUCLEOTIDE SEQUENCE [LARGE SCALE GENOMIC DNA]</scope>
    <source>
        <strain evidence="6 7">DJ57</strain>
    </source>
</reference>
<accession>A0A1V9G8T4</accession>
<keyword evidence="3" id="KW-0732">Signal</keyword>
<evidence type="ECO:0000313" key="6">
    <source>
        <dbReference type="EMBL" id="OQP66992.1"/>
    </source>
</evidence>
<dbReference type="InterPro" id="IPR029052">
    <property type="entry name" value="Metallo-depent_PP-like"/>
</dbReference>
<dbReference type="Gene3D" id="2.40.160.50">
    <property type="entry name" value="membrane protein fhac: a member of the omp85/tpsb transporter family"/>
    <property type="match status" value="1"/>
</dbReference>
<evidence type="ECO:0000259" key="4">
    <source>
        <dbReference type="Pfam" id="PF00149"/>
    </source>
</evidence>
<dbReference type="AlphaFoldDB" id="A0A1V9G8T4"/>
<dbReference type="Gene3D" id="3.60.21.10">
    <property type="match status" value="1"/>
</dbReference>
<gene>
    <name evidence="6" type="ORF">A3860_01135</name>
</gene>
<dbReference type="InterPro" id="IPR000184">
    <property type="entry name" value="Bac_surfAg_D15"/>
</dbReference>
<dbReference type="InterPro" id="IPR051544">
    <property type="entry name" value="TPS_OM_transporter"/>
</dbReference>
<dbReference type="GO" id="GO:0016787">
    <property type="term" value="F:hydrolase activity"/>
    <property type="evidence" value="ECO:0007669"/>
    <property type="project" value="InterPro"/>
</dbReference>
<organism evidence="6 7">
    <name type="scientific">Niastella vici</name>
    <dbReference type="NCBI Taxonomy" id="1703345"/>
    <lineage>
        <taxon>Bacteria</taxon>
        <taxon>Pseudomonadati</taxon>
        <taxon>Bacteroidota</taxon>
        <taxon>Chitinophagia</taxon>
        <taxon>Chitinophagales</taxon>
        <taxon>Chitinophagaceae</taxon>
        <taxon>Niastella</taxon>
    </lineage>
</organism>
<dbReference type="OrthoDB" id="333971at2"/>
<evidence type="ECO:0000259" key="5">
    <source>
        <dbReference type="Pfam" id="PF01103"/>
    </source>
</evidence>
<dbReference type="GO" id="GO:0098046">
    <property type="term" value="C:type V protein secretion system complex"/>
    <property type="evidence" value="ECO:0007669"/>
    <property type="project" value="TreeGrafter"/>
</dbReference>
<dbReference type="STRING" id="1703345.A3860_01135"/>
<sequence>MKYLFAFYLLLAGHAIFAQTDDSVTARIILIGDGGALVNGKHPVASAVKHYLHPDKKTTIVYLGDNLYQFGLPDEGNRNYVLSRTVLDSQMAVAANTPAHVYLIPGNHDWANGRTYGWETLLRQEAYVNLMKEKNVEFIPKEGCPGPVEVPIGNDIVMIVFDSQWFLQQNDKPGVEWDCPCKTISEFMLQLSELLRKNYNKLVIMACHHPFMSNGIHGGYFGLKQHIFPFTDMKKNLYIPLPVLGSIYPISRSVFGSPQDISYPAYTNMVNTIRSETRLHPNIIYATGHDHSLQLLKDTSHFYIVSGSGCHTSRVEKSKNSLYVNGDSLGFAVLEVSKNKNVRVKFYTVDIDSASAKEAFSKNILNFSKPPALAQDTAKLKIPAYKEYYETAAGAHYKKNASALKRLVLGNNYRNIWAQPVNFKVFRLKEEHGGFKIKSMGGGKQTKSLTLEDKNGKEWSLRTIDKDPELALPENLRNTVASEIVQDMISAAHPYAPLPVASLATSLHIPHATPKFYLVPDDLAFGIYRPMFANKVCMLEEKDASWDGTDTKSSVTVFNNMIEDNDKRIEQTEVLKARLLDILIADWDRHMDQWKWGVQDTGRGKIYYPIPKDRDQAFFKSDGLLLAYVSRKRLPFLKGFKHNIPDVDHLSAISKDFDRLFLNEIDKKEWDSVTTVFRQQLPDTAIIRAVKQMPPEIFAINGKQTISRLISRRNELQKQSIKYYDFLSKRVTILGSNKTEYFKVFNEGKSIRVQVLAREEKDTSFVKYDRLFDPKITKEIRLYGFRGNDKFDIKANTSSHTFLRIIGGKGDDTFNINGNIKNYVYDLSSEKNFLEKSAHTKTINRLSQNTQVNDYDFTGEYQYNIFHFPRINIGWNADDGFMLGFGLWYRHNAWRKSPFASEQRFSALFSVSQRAFQFMYHGLFVDVFPKTDIVVNAAMKDPALNNFFGFGNETKVNNDSTIKYYRARFKNIESDFLFRRKIVSVLSVFAGPSYYRYWNKPATNKDYILGKPSLIGLDSNNIYSVKEYLGGKLGIQLNNLNNELFPTRGIYWLTTFTQLQPLNKNSSSLTKLESDMTVYASLSFPAKWVTVLRLGAGKIYSDSLEYFQAMTLGANNYLRGFRKNRFTGNSLAYASLEFRIKLFDSKSYVFPGQVGLVAFNDIGRVWLKGENSNKWHYAYGGGFYYVPYNMVLVSATVALSREESLVNFTLGTKLNLTF</sequence>
<dbReference type="Pfam" id="PF01103">
    <property type="entry name" value="Omp85"/>
    <property type="match status" value="1"/>
</dbReference>